<dbReference type="PANTHER" id="PTHR24365">
    <property type="entry name" value="TOLL-LIKE RECEPTOR"/>
    <property type="match status" value="1"/>
</dbReference>
<dbReference type="GO" id="GO:0005886">
    <property type="term" value="C:plasma membrane"/>
    <property type="evidence" value="ECO:0007669"/>
    <property type="project" value="TreeGrafter"/>
</dbReference>
<dbReference type="EMBL" id="NOII01000002">
    <property type="protein sequence ID" value="OYD57901.1"/>
    <property type="molecule type" value="Genomic_DNA"/>
</dbReference>
<evidence type="ECO:0000256" key="1">
    <source>
        <dbReference type="ARBA" id="ARBA00004370"/>
    </source>
</evidence>
<dbReference type="PROSITE" id="PS50104">
    <property type="entry name" value="TIR"/>
    <property type="match status" value="1"/>
</dbReference>
<dbReference type="GO" id="GO:0007165">
    <property type="term" value="P:signal transduction"/>
    <property type="evidence" value="ECO:0007669"/>
    <property type="project" value="InterPro"/>
</dbReference>
<keyword evidence="3" id="KW-0732">Signal</keyword>
<feature type="domain" description="TIR" evidence="7">
    <location>
        <begin position="147"/>
        <end position="281"/>
    </location>
</feature>
<reference evidence="8 9" key="1">
    <citation type="submission" date="2017-07" db="EMBL/GenBank/DDBJ databases">
        <title>Fictibacillus sp. nov. GDSW-R2A3 Genome sequencing and assembly.</title>
        <authorList>
            <person name="Mayilraj S."/>
        </authorList>
    </citation>
    <scope>NUCLEOTIDE SEQUENCE [LARGE SCALE GENOMIC DNA]</scope>
    <source>
        <strain evidence="8 9">GDSW-R2A3</strain>
    </source>
</reference>
<gene>
    <name evidence="8" type="ORF">CGZ90_08345</name>
</gene>
<dbReference type="OrthoDB" id="7285215at2"/>
<dbReference type="Proteomes" id="UP000215059">
    <property type="component" value="Unassembled WGS sequence"/>
</dbReference>
<dbReference type="RefSeq" id="WP_094251934.1">
    <property type="nucleotide sequence ID" value="NZ_JBHLXL010000001.1"/>
</dbReference>
<keyword evidence="9" id="KW-1185">Reference proteome</keyword>
<dbReference type="PANTHER" id="PTHR24365:SF541">
    <property type="entry name" value="PROTEIN TOLL-RELATED"/>
    <property type="match status" value="1"/>
</dbReference>
<dbReference type="InterPro" id="IPR000157">
    <property type="entry name" value="TIR_dom"/>
</dbReference>
<proteinExistence type="predicted"/>
<dbReference type="Gene3D" id="3.40.50.10140">
    <property type="entry name" value="Toll/interleukin-1 receptor homology (TIR) domain"/>
    <property type="match status" value="1"/>
</dbReference>
<keyword evidence="5" id="KW-0472">Membrane</keyword>
<comment type="caution">
    <text evidence="8">The sequence shown here is derived from an EMBL/GenBank/DDBJ whole genome shotgun (WGS) entry which is preliminary data.</text>
</comment>
<evidence type="ECO:0000256" key="5">
    <source>
        <dbReference type="ARBA" id="ARBA00023136"/>
    </source>
</evidence>
<keyword evidence="6" id="KW-0175">Coiled coil</keyword>
<evidence type="ECO:0000256" key="4">
    <source>
        <dbReference type="ARBA" id="ARBA00022989"/>
    </source>
</evidence>
<accession>A0A235F967</accession>
<evidence type="ECO:0000256" key="3">
    <source>
        <dbReference type="ARBA" id="ARBA00022729"/>
    </source>
</evidence>
<evidence type="ECO:0000256" key="6">
    <source>
        <dbReference type="SAM" id="Coils"/>
    </source>
</evidence>
<name>A0A235F967_9BACL</name>
<feature type="coiled-coil region" evidence="6">
    <location>
        <begin position="10"/>
        <end position="37"/>
    </location>
</feature>
<dbReference type="SUPFAM" id="SSF52200">
    <property type="entry name" value="Toll/Interleukin receptor TIR domain"/>
    <property type="match status" value="1"/>
</dbReference>
<dbReference type="AlphaFoldDB" id="A0A235F967"/>
<dbReference type="GO" id="GO:0038023">
    <property type="term" value="F:signaling receptor activity"/>
    <property type="evidence" value="ECO:0007669"/>
    <property type="project" value="TreeGrafter"/>
</dbReference>
<dbReference type="SMART" id="SM00255">
    <property type="entry name" value="TIR"/>
    <property type="match status" value="1"/>
</dbReference>
<evidence type="ECO:0000259" key="7">
    <source>
        <dbReference type="PROSITE" id="PS50104"/>
    </source>
</evidence>
<organism evidence="8 9">
    <name type="scientific">Fictibacillus aquaticus</name>
    <dbReference type="NCBI Taxonomy" id="2021314"/>
    <lineage>
        <taxon>Bacteria</taxon>
        <taxon>Bacillati</taxon>
        <taxon>Bacillota</taxon>
        <taxon>Bacilli</taxon>
        <taxon>Bacillales</taxon>
        <taxon>Fictibacillaceae</taxon>
        <taxon>Fictibacillus</taxon>
    </lineage>
</organism>
<evidence type="ECO:0000313" key="8">
    <source>
        <dbReference type="EMBL" id="OYD57901.1"/>
    </source>
</evidence>
<dbReference type="InterPro" id="IPR035897">
    <property type="entry name" value="Toll_tir_struct_dom_sf"/>
</dbReference>
<evidence type="ECO:0000313" key="9">
    <source>
        <dbReference type="Proteomes" id="UP000215059"/>
    </source>
</evidence>
<comment type="subcellular location">
    <subcellularLocation>
        <location evidence="1">Membrane</location>
    </subcellularLocation>
</comment>
<keyword evidence="4" id="KW-1133">Transmembrane helix</keyword>
<protein>
    <recommendedName>
        <fullName evidence="7">TIR domain-containing protein</fullName>
    </recommendedName>
</protein>
<dbReference type="Pfam" id="PF13676">
    <property type="entry name" value="TIR_2"/>
    <property type="match status" value="1"/>
</dbReference>
<sequence length="290" mass="33455">MSTSTLQTQIKRTRLKISDLKKKLSKEQENESKARKELIKIKKSITKNTSVTMLKNKLSKSDKLNVELEKSLKEQSSLNKKLLTEEKLLTKYEEDFYKAQEKETKKLSRVIDSRIKQSDAIQDQISQELSILRQKTQKIIDQETEKIQYDVFISHSTNDKESIVSELSNLLESKGYTVFEDVKVFKIGDSISRKINDGIIHSKFGVVVLSPSFIKSAWATYEFTGFLMREMSENKKVILPIWHDITKEEVSQFNPTLLDKFSLSTDKHSVEEIANLIAEALPDPIITYKN</sequence>
<evidence type="ECO:0000256" key="2">
    <source>
        <dbReference type="ARBA" id="ARBA00022692"/>
    </source>
</evidence>
<keyword evidence="2" id="KW-0812">Transmembrane</keyword>